<evidence type="ECO:0000313" key="3">
    <source>
        <dbReference type="Proteomes" id="UP000485058"/>
    </source>
</evidence>
<comment type="caution">
    <text evidence="2">The sequence shown here is derived from an EMBL/GenBank/DDBJ whole genome shotgun (WGS) entry which is preliminary data.</text>
</comment>
<protein>
    <submittedName>
        <fullName evidence="2">Uncharacterized protein</fullName>
    </submittedName>
</protein>
<evidence type="ECO:0000256" key="1">
    <source>
        <dbReference type="SAM" id="MobiDB-lite"/>
    </source>
</evidence>
<dbReference type="EMBL" id="BLLF01000566">
    <property type="protein sequence ID" value="GFH13026.1"/>
    <property type="molecule type" value="Genomic_DNA"/>
</dbReference>
<reference evidence="2 3" key="1">
    <citation type="submission" date="2020-02" db="EMBL/GenBank/DDBJ databases">
        <title>Draft genome sequence of Haematococcus lacustris strain NIES-144.</title>
        <authorList>
            <person name="Morimoto D."/>
            <person name="Nakagawa S."/>
            <person name="Yoshida T."/>
            <person name="Sawayama S."/>
        </authorList>
    </citation>
    <scope>NUCLEOTIDE SEQUENCE [LARGE SCALE GENOMIC DNA]</scope>
    <source>
        <strain evidence="2 3">NIES-144</strain>
    </source>
</reference>
<dbReference type="Proteomes" id="UP000485058">
    <property type="component" value="Unassembled WGS sequence"/>
</dbReference>
<evidence type="ECO:0000313" key="2">
    <source>
        <dbReference type="EMBL" id="GFH13026.1"/>
    </source>
</evidence>
<name>A0A699Z180_HAELA</name>
<gene>
    <name evidence="2" type="ORF">HaLaN_08825</name>
</gene>
<sequence length="217" mass="22857">MSELHGGEAAAAYRAEADVVVINAAWILRPQPVRPANIHQPRSETLVEVGPRIAAYHLVNDQFQTLMRRQALRQEVALAAATRSPVPLLASPQLPQRPQSDAECLEAHGVPQTLLAGAVHQPTPQQVRDVYQDMEQRMACGCSLFDDDDVLLMKVLPAAAHTAWAPALRCRDPEPPFWGAPGAPASGCARPGLGPQPCAAAHEPGGLGLGGGTGGGS</sequence>
<proteinExistence type="predicted"/>
<accession>A0A699Z180</accession>
<feature type="unsure residue" description="D or N" evidence="2">
    <location>
        <position position="172"/>
    </location>
</feature>
<organism evidence="2 3">
    <name type="scientific">Haematococcus lacustris</name>
    <name type="common">Green alga</name>
    <name type="synonym">Haematococcus pluvialis</name>
    <dbReference type="NCBI Taxonomy" id="44745"/>
    <lineage>
        <taxon>Eukaryota</taxon>
        <taxon>Viridiplantae</taxon>
        <taxon>Chlorophyta</taxon>
        <taxon>core chlorophytes</taxon>
        <taxon>Chlorophyceae</taxon>
        <taxon>CS clade</taxon>
        <taxon>Chlamydomonadales</taxon>
        <taxon>Haematococcaceae</taxon>
        <taxon>Haematococcus</taxon>
    </lineage>
</organism>
<dbReference type="AlphaFoldDB" id="A0A699Z180"/>
<feature type="region of interest" description="Disordered" evidence="1">
    <location>
        <begin position="194"/>
        <end position="217"/>
    </location>
</feature>
<keyword evidence="3" id="KW-1185">Reference proteome</keyword>
<feature type="compositionally biased region" description="Gly residues" evidence="1">
    <location>
        <begin position="205"/>
        <end position="217"/>
    </location>
</feature>